<proteinExistence type="predicted"/>
<gene>
    <name evidence="1" type="ORF">LCGC14_0548240</name>
</gene>
<name>A0A0F9UZ00_9ZZZZ</name>
<dbReference type="EMBL" id="LAZR01000747">
    <property type="protein sequence ID" value="KKN58818.1"/>
    <property type="molecule type" value="Genomic_DNA"/>
</dbReference>
<dbReference type="AlphaFoldDB" id="A0A0F9UZ00"/>
<evidence type="ECO:0000313" key="1">
    <source>
        <dbReference type="EMBL" id="KKN58818.1"/>
    </source>
</evidence>
<organism evidence="1">
    <name type="scientific">marine sediment metagenome</name>
    <dbReference type="NCBI Taxonomy" id="412755"/>
    <lineage>
        <taxon>unclassified sequences</taxon>
        <taxon>metagenomes</taxon>
        <taxon>ecological metagenomes</taxon>
    </lineage>
</organism>
<comment type="caution">
    <text evidence="1">The sequence shown here is derived from an EMBL/GenBank/DDBJ whole genome shotgun (WGS) entry which is preliminary data.</text>
</comment>
<accession>A0A0F9UZ00</accession>
<protein>
    <submittedName>
        <fullName evidence="1">Uncharacterized protein</fullName>
    </submittedName>
</protein>
<reference evidence="1" key="1">
    <citation type="journal article" date="2015" name="Nature">
        <title>Complex archaea that bridge the gap between prokaryotes and eukaryotes.</title>
        <authorList>
            <person name="Spang A."/>
            <person name="Saw J.H."/>
            <person name="Jorgensen S.L."/>
            <person name="Zaremba-Niedzwiedzka K."/>
            <person name="Martijn J."/>
            <person name="Lind A.E."/>
            <person name="van Eijk R."/>
            <person name="Schleper C."/>
            <person name="Guy L."/>
            <person name="Ettema T.J."/>
        </authorList>
    </citation>
    <scope>NUCLEOTIDE SEQUENCE</scope>
</reference>
<sequence>MCKITIKKQKCLRCKYEWYPKPKDGKVNRPRVCPKCKSPYWDIPKTQFKKGDSK</sequence>